<dbReference type="Gene3D" id="3.40.50.720">
    <property type="entry name" value="NAD(P)-binding Rossmann-like Domain"/>
    <property type="match status" value="1"/>
</dbReference>
<dbReference type="InterPro" id="IPR036291">
    <property type="entry name" value="NAD(P)-bd_dom_sf"/>
</dbReference>
<dbReference type="SUPFAM" id="SSF51735">
    <property type="entry name" value="NAD(P)-binding Rossmann-fold domains"/>
    <property type="match status" value="1"/>
</dbReference>
<dbReference type="InterPro" id="IPR029154">
    <property type="entry name" value="HIBADH-like_NADP-bd"/>
</dbReference>
<dbReference type="Pfam" id="PF14833">
    <property type="entry name" value="NAD_binding_11"/>
    <property type="match status" value="1"/>
</dbReference>
<evidence type="ECO:0000256" key="4">
    <source>
        <dbReference type="PIRSR" id="PIRSR000103-1"/>
    </source>
</evidence>
<feature type="domain" description="6-phosphogluconate dehydrogenase NADP-binding" evidence="5">
    <location>
        <begin position="2"/>
        <end position="159"/>
    </location>
</feature>
<dbReference type="KEGG" id="ppla:BBI15_06000"/>
<reference evidence="7" key="1">
    <citation type="submission" date="2016-10" db="EMBL/GenBank/DDBJ databases">
        <authorList>
            <person name="See-Too W.S."/>
        </authorList>
    </citation>
    <scope>NUCLEOTIDE SEQUENCE [LARGE SCALE GENOMIC DNA]</scope>
    <source>
        <strain evidence="7">DSM 23997</strain>
    </source>
</reference>
<comment type="similarity">
    <text evidence="1">Belongs to the HIBADH-related family.</text>
</comment>
<evidence type="ECO:0000256" key="3">
    <source>
        <dbReference type="ARBA" id="ARBA00023027"/>
    </source>
</evidence>
<dbReference type="InterPro" id="IPR008927">
    <property type="entry name" value="6-PGluconate_DH-like_C_sf"/>
</dbReference>
<evidence type="ECO:0000313" key="7">
    <source>
        <dbReference type="EMBL" id="ANU19794.1"/>
    </source>
</evidence>
<feature type="domain" description="3-hydroxyisobutyrate dehydrogenase-like NAD-binding" evidence="6">
    <location>
        <begin position="164"/>
        <end position="283"/>
    </location>
</feature>
<dbReference type="Proteomes" id="UP000092650">
    <property type="component" value="Chromosome"/>
</dbReference>
<dbReference type="PANTHER" id="PTHR43060:SF15">
    <property type="entry name" value="3-HYDROXYISOBUTYRATE DEHYDROGENASE-LIKE 1, MITOCHONDRIAL-RELATED"/>
    <property type="match status" value="1"/>
</dbReference>
<dbReference type="RefSeq" id="WP_068869523.1">
    <property type="nucleotide sequence ID" value="NZ_CP016539.2"/>
</dbReference>
<dbReference type="STRING" id="1038856.BBI15_06000"/>
<dbReference type="PIRSF" id="PIRSF000103">
    <property type="entry name" value="HIBADH"/>
    <property type="match status" value="1"/>
</dbReference>
<evidence type="ECO:0000256" key="2">
    <source>
        <dbReference type="ARBA" id="ARBA00023002"/>
    </source>
</evidence>
<protein>
    <submittedName>
        <fullName evidence="7">Oxidoreductase</fullName>
    </submittedName>
</protein>
<evidence type="ECO:0000259" key="5">
    <source>
        <dbReference type="Pfam" id="PF03446"/>
    </source>
</evidence>
<dbReference type="EMBL" id="CP016539">
    <property type="protein sequence ID" value="ANU19794.1"/>
    <property type="molecule type" value="Genomic_DNA"/>
</dbReference>
<dbReference type="GO" id="GO:0051287">
    <property type="term" value="F:NAD binding"/>
    <property type="evidence" value="ECO:0007669"/>
    <property type="project" value="InterPro"/>
</dbReference>
<name>A0A1C7E742_9BACL</name>
<dbReference type="AlphaFoldDB" id="A0A1C7E742"/>
<sequence length="289" mass="31000">MKIGFIGTGVMGNSIAGHLVEGGHELSVFTRTRAKAEELLEKGVAWKDNPRELAESAEVVFTMVGYPSDVKEIYFGENGLLANAAKGTVLIDLTTSQPKLALEIAEAARANGLHALDAPVSGGDVGARNAVLSIMVGGEEPIFNEMLPLFRLFGSNIILQGPAGSGQHTKMCNQINIANNMLGVCESLIYAKKAGLDPENVLRSISAGAAGSWSLSNLAPKMIEGDFRPGFYIKHFIKDMKIAVEESERWGLDLPGLKLSLGIYEELERAGDGELGTQALIRHFDFAEK</sequence>
<keyword evidence="2" id="KW-0560">Oxidoreductase</keyword>
<dbReference type="GO" id="GO:0016491">
    <property type="term" value="F:oxidoreductase activity"/>
    <property type="evidence" value="ECO:0007669"/>
    <property type="project" value="UniProtKB-KW"/>
</dbReference>
<gene>
    <name evidence="7" type="ORF">BBI15_06000</name>
</gene>
<dbReference type="PANTHER" id="PTHR43060">
    <property type="entry name" value="3-HYDROXYISOBUTYRATE DEHYDROGENASE-LIKE 1, MITOCHONDRIAL-RELATED"/>
    <property type="match status" value="1"/>
</dbReference>
<dbReference type="Pfam" id="PF03446">
    <property type="entry name" value="NAD_binding_2"/>
    <property type="match status" value="1"/>
</dbReference>
<dbReference type="GO" id="GO:0050661">
    <property type="term" value="F:NADP binding"/>
    <property type="evidence" value="ECO:0007669"/>
    <property type="project" value="InterPro"/>
</dbReference>
<dbReference type="InterPro" id="IPR015815">
    <property type="entry name" value="HIBADH-related"/>
</dbReference>
<evidence type="ECO:0000256" key="1">
    <source>
        <dbReference type="ARBA" id="ARBA00009080"/>
    </source>
</evidence>
<dbReference type="InterPro" id="IPR006115">
    <property type="entry name" value="6PGDH_NADP-bd"/>
</dbReference>
<organism evidence="7 8">
    <name type="scientific">Planococcus plakortidis</name>
    <dbReference type="NCBI Taxonomy" id="1038856"/>
    <lineage>
        <taxon>Bacteria</taxon>
        <taxon>Bacillati</taxon>
        <taxon>Bacillota</taxon>
        <taxon>Bacilli</taxon>
        <taxon>Bacillales</taxon>
        <taxon>Caryophanaceae</taxon>
        <taxon>Planococcus</taxon>
    </lineage>
</organism>
<evidence type="ECO:0000313" key="8">
    <source>
        <dbReference type="Proteomes" id="UP000092650"/>
    </source>
</evidence>
<dbReference type="Gene3D" id="1.10.1040.10">
    <property type="entry name" value="N-(1-d-carboxylethyl)-l-norvaline Dehydrogenase, domain 2"/>
    <property type="match status" value="1"/>
</dbReference>
<keyword evidence="3" id="KW-0520">NAD</keyword>
<keyword evidence="8" id="KW-1185">Reference proteome</keyword>
<dbReference type="SUPFAM" id="SSF48179">
    <property type="entry name" value="6-phosphogluconate dehydrogenase C-terminal domain-like"/>
    <property type="match status" value="1"/>
</dbReference>
<proteinExistence type="inferred from homology"/>
<dbReference type="InterPro" id="IPR013328">
    <property type="entry name" value="6PGD_dom2"/>
</dbReference>
<evidence type="ECO:0000259" key="6">
    <source>
        <dbReference type="Pfam" id="PF14833"/>
    </source>
</evidence>
<feature type="active site" evidence="4">
    <location>
        <position position="170"/>
    </location>
</feature>
<accession>A0A1C7E742</accession>
<dbReference type="OrthoDB" id="9786703at2"/>